<dbReference type="EMBL" id="WBNI01000403">
    <property type="protein sequence ID" value="NXD67460.1"/>
    <property type="molecule type" value="Genomic_DNA"/>
</dbReference>
<evidence type="ECO:0000256" key="12">
    <source>
        <dbReference type="SAM" id="MobiDB-lite"/>
    </source>
</evidence>
<feature type="compositionally biased region" description="Polar residues" evidence="12">
    <location>
        <begin position="335"/>
        <end position="373"/>
    </location>
</feature>
<dbReference type="PANTHER" id="PTHR24241">
    <property type="entry name" value="NEUROPEPTIDE RECEPTOR-RELATED G-PROTEIN COUPLED RECEPTOR"/>
    <property type="match status" value="1"/>
</dbReference>
<keyword evidence="3 11" id="KW-0812">Transmembrane</keyword>
<dbReference type="PRINTS" id="PR00237">
    <property type="entry name" value="GPCRRHODOPSN"/>
</dbReference>
<evidence type="ECO:0000256" key="5">
    <source>
        <dbReference type="ARBA" id="ARBA00023040"/>
    </source>
</evidence>
<feature type="compositionally biased region" description="Low complexity" evidence="12">
    <location>
        <begin position="34"/>
        <end position="44"/>
    </location>
</feature>
<comment type="similarity">
    <text evidence="11">Belongs to the G-protein coupled receptor 1 family. Vasopressin/oxytocin receptor subfamily.</text>
</comment>
<evidence type="ECO:0000259" key="13">
    <source>
        <dbReference type="PROSITE" id="PS50262"/>
    </source>
</evidence>
<evidence type="ECO:0000256" key="9">
    <source>
        <dbReference type="ARBA" id="ARBA00023180"/>
    </source>
</evidence>
<dbReference type="GO" id="GO:0005886">
    <property type="term" value="C:plasma membrane"/>
    <property type="evidence" value="ECO:0007669"/>
    <property type="project" value="UniProtKB-SubCell"/>
</dbReference>
<evidence type="ECO:0000256" key="11">
    <source>
        <dbReference type="RuleBase" id="RU046427"/>
    </source>
</evidence>
<dbReference type="GO" id="GO:0005000">
    <property type="term" value="F:vasopressin receptor activity"/>
    <property type="evidence" value="ECO:0007669"/>
    <property type="project" value="InterPro"/>
</dbReference>
<dbReference type="Pfam" id="PF00001">
    <property type="entry name" value="7tm_1"/>
    <property type="match status" value="2"/>
</dbReference>
<proteinExistence type="inferred from homology"/>
<dbReference type="InterPro" id="IPR000276">
    <property type="entry name" value="GPCR_Rhodpsn"/>
</dbReference>
<comment type="subcellular location">
    <subcellularLocation>
        <location evidence="1 11">Cell membrane</location>
        <topology evidence="1 11">Multi-pass membrane protein</topology>
    </subcellularLocation>
</comment>
<feature type="transmembrane region" description="Helical" evidence="11">
    <location>
        <begin position="250"/>
        <end position="272"/>
    </location>
</feature>
<dbReference type="GO" id="GO:0032870">
    <property type="term" value="P:cellular response to hormone stimulus"/>
    <property type="evidence" value="ECO:0007669"/>
    <property type="project" value="TreeGrafter"/>
</dbReference>
<evidence type="ECO:0000256" key="4">
    <source>
        <dbReference type="ARBA" id="ARBA00022989"/>
    </source>
</evidence>
<sequence>MRLAGGSGPPREAPSPGNGSRWRAAEPGGGGGSSPSPEAWSGSPNGSLGGWDPFGRDEELAKLEIAVLAVTFAVAVVGNGSVLLALRRTPRKASRMHLFIRHLSLADLVVAFFQVLPQLCWEVTHRFHGPDGLCRVVKHLQVFGMFASAYMLVAMTADRYIAVCHPLKTLQQPTKRSYGMIAAAWALSLLLSTPQYFIFSLSEVERGSQVYDCWAHFIMPWGPRAYITWITGGIFVAPVLILIRTVKMTFVIVSAYVVCWAPFFTIQMWSVWDQHFPWVDSENTATTVTALLASLNSCCNPWIYMFFSGHLLQDCIQSFPCCQKIKQTLSKEDSNSNSRRQTSFTNNRSPTHSLNTWRESPHSKSTSFIPIPT</sequence>
<keyword evidence="15" id="KW-1185">Reference proteome</keyword>
<organism evidence="14 15">
    <name type="scientific">Eolophus roseicapilla</name>
    <name type="common">Galah cockatoo</name>
    <name type="synonym">Cacatua roseicapilla</name>
    <dbReference type="NCBI Taxonomy" id="176039"/>
    <lineage>
        <taxon>Eukaryota</taxon>
        <taxon>Metazoa</taxon>
        <taxon>Chordata</taxon>
        <taxon>Craniata</taxon>
        <taxon>Vertebrata</taxon>
        <taxon>Euteleostomi</taxon>
        <taxon>Archelosauria</taxon>
        <taxon>Archosauria</taxon>
        <taxon>Dinosauria</taxon>
        <taxon>Saurischia</taxon>
        <taxon>Theropoda</taxon>
        <taxon>Coelurosauria</taxon>
        <taxon>Aves</taxon>
        <taxon>Neognathae</taxon>
        <taxon>Neoaves</taxon>
        <taxon>Telluraves</taxon>
        <taxon>Australaves</taxon>
        <taxon>Psittaciformes</taxon>
        <taxon>Cacatuidae</taxon>
        <taxon>Eolophus</taxon>
    </lineage>
</organism>
<dbReference type="InterPro" id="IPR001817">
    <property type="entry name" value="Vasoprsn_rcpt"/>
</dbReference>
<dbReference type="AlphaFoldDB" id="A0A851Y2T4"/>
<keyword evidence="6 11" id="KW-0472">Membrane</keyword>
<dbReference type="Gene3D" id="1.20.1070.10">
    <property type="entry name" value="Rhodopsin 7-helix transmembrane proteins"/>
    <property type="match status" value="1"/>
</dbReference>
<dbReference type="SUPFAM" id="SSF81321">
    <property type="entry name" value="Family A G protein-coupled receptor-like"/>
    <property type="match status" value="1"/>
</dbReference>
<protein>
    <submittedName>
        <fullName evidence="14">V1AR protein</fullName>
    </submittedName>
</protein>
<keyword evidence="7" id="KW-1015">Disulfide bond</keyword>
<accession>A0A851Y2T4</accession>
<name>A0A851Y2T4_EOLRO</name>
<feature type="transmembrane region" description="Helical" evidence="11">
    <location>
        <begin position="98"/>
        <end position="116"/>
    </location>
</feature>
<keyword evidence="5 11" id="KW-0297">G-protein coupled receptor</keyword>
<comment type="caution">
    <text evidence="14">The sequence shown here is derived from an EMBL/GenBank/DDBJ whole genome shotgun (WGS) entry which is preliminary data.</text>
</comment>
<dbReference type="Pfam" id="PF08983">
    <property type="entry name" value="V1R_C"/>
    <property type="match status" value="1"/>
</dbReference>
<evidence type="ECO:0000313" key="14">
    <source>
        <dbReference type="EMBL" id="NXD67460.1"/>
    </source>
</evidence>
<dbReference type="InterPro" id="IPR017452">
    <property type="entry name" value="GPCR_Rhodpsn_7TM"/>
</dbReference>
<feature type="transmembrane region" description="Helical" evidence="11">
    <location>
        <begin position="226"/>
        <end position="243"/>
    </location>
</feature>
<evidence type="ECO:0000256" key="8">
    <source>
        <dbReference type="ARBA" id="ARBA00023170"/>
    </source>
</evidence>
<gene>
    <name evidence="14" type="primary">Avpr1a</name>
    <name evidence="14" type="ORF">EOLROS_R06916</name>
</gene>
<evidence type="ECO:0000256" key="1">
    <source>
        <dbReference type="ARBA" id="ARBA00004651"/>
    </source>
</evidence>
<keyword evidence="9 11" id="KW-0325">Glycoprotein</keyword>
<dbReference type="PANTHER" id="PTHR24241:SF17">
    <property type="entry name" value="VASOPRESSIN V1A RECEPTOR"/>
    <property type="match status" value="1"/>
</dbReference>
<dbReference type="GO" id="GO:0001992">
    <property type="term" value="P:regulation of systemic arterial blood pressure by vasopressin"/>
    <property type="evidence" value="ECO:0007669"/>
    <property type="project" value="TreeGrafter"/>
</dbReference>
<feature type="non-terminal residue" evidence="14">
    <location>
        <position position="1"/>
    </location>
</feature>
<feature type="transmembrane region" description="Helical" evidence="11">
    <location>
        <begin position="65"/>
        <end position="86"/>
    </location>
</feature>
<evidence type="ECO:0000313" key="15">
    <source>
        <dbReference type="Proteomes" id="UP000637704"/>
    </source>
</evidence>
<feature type="region of interest" description="Disordered" evidence="12">
    <location>
        <begin position="1"/>
        <end position="48"/>
    </location>
</feature>
<dbReference type="PROSITE" id="PS00237">
    <property type="entry name" value="G_PROTEIN_RECEP_F1_1"/>
    <property type="match status" value="1"/>
</dbReference>
<dbReference type="GO" id="GO:0045907">
    <property type="term" value="P:positive regulation of vasoconstriction"/>
    <property type="evidence" value="ECO:0007669"/>
    <property type="project" value="TreeGrafter"/>
</dbReference>
<evidence type="ECO:0000256" key="7">
    <source>
        <dbReference type="ARBA" id="ARBA00023157"/>
    </source>
</evidence>
<feature type="transmembrane region" description="Helical" evidence="11">
    <location>
        <begin position="136"/>
        <end position="157"/>
    </location>
</feature>
<keyword evidence="2" id="KW-1003">Cell membrane</keyword>
<dbReference type="InterPro" id="IPR015076">
    <property type="entry name" value="V1R_C"/>
</dbReference>
<keyword evidence="4 11" id="KW-1133">Transmembrane helix</keyword>
<evidence type="ECO:0000256" key="3">
    <source>
        <dbReference type="ARBA" id="ARBA00022692"/>
    </source>
</evidence>
<dbReference type="GO" id="GO:0042277">
    <property type="term" value="F:peptide binding"/>
    <property type="evidence" value="ECO:0007669"/>
    <property type="project" value="TreeGrafter"/>
</dbReference>
<keyword evidence="8 11" id="KW-0675">Receptor</keyword>
<feature type="transmembrane region" description="Helical" evidence="11">
    <location>
        <begin position="178"/>
        <end position="198"/>
    </location>
</feature>
<feature type="domain" description="G-protein coupled receptors family 1 profile" evidence="13">
    <location>
        <begin position="78"/>
        <end position="304"/>
    </location>
</feature>
<dbReference type="SMART" id="SM01164">
    <property type="entry name" value="DUF1856"/>
    <property type="match status" value="1"/>
</dbReference>
<evidence type="ECO:0000256" key="6">
    <source>
        <dbReference type="ARBA" id="ARBA00023136"/>
    </source>
</evidence>
<dbReference type="Proteomes" id="UP000637704">
    <property type="component" value="Unassembled WGS sequence"/>
</dbReference>
<reference evidence="14" key="1">
    <citation type="submission" date="2019-09" db="EMBL/GenBank/DDBJ databases">
        <title>Bird 10,000 Genomes (B10K) Project - Family phase.</title>
        <authorList>
            <person name="Zhang G."/>
        </authorList>
    </citation>
    <scope>NUCLEOTIDE SEQUENCE</scope>
    <source>
        <strain evidence="14">B10K-DU-025-06</strain>
        <tissue evidence="14">Mixed tissue sample</tissue>
    </source>
</reference>
<feature type="transmembrane region" description="Helical" evidence="11">
    <location>
        <begin position="284"/>
        <end position="307"/>
    </location>
</feature>
<dbReference type="PROSITE" id="PS50262">
    <property type="entry name" value="G_PROTEIN_RECEP_F1_2"/>
    <property type="match status" value="1"/>
</dbReference>
<evidence type="ECO:0000256" key="2">
    <source>
        <dbReference type="ARBA" id="ARBA00022475"/>
    </source>
</evidence>
<feature type="region of interest" description="Disordered" evidence="12">
    <location>
        <begin position="333"/>
        <end position="373"/>
    </location>
</feature>
<dbReference type="PRINTS" id="PR00896">
    <property type="entry name" value="VASOPRESSINR"/>
</dbReference>
<evidence type="ECO:0000256" key="10">
    <source>
        <dbReference type="ARBA" id="ARBA00023224"/>
    </source>
</evidence>
<feature type="non-terminal residue" evidence="14">
    <location>
        <position position="373"/>
    </location>
</feature>
<keyword evidence="10 11" id="KW-0807">Transducer</keyword>